<feature type="region of interest" description="Disordered" evidence="1">
    <location>
        <begin position="1"/>
        <end position="183"/>
    </location>
</feature>
<keyword evidence="3" id="KW-1185">Reference proteome</keyword>
<dbReference type="OrthoDB" id="3067694at2759"/>
<dbReference type="AlphaFoldDB" id="A8NW53"/>
<name>A8NW53_COPC7</name>
<dbReference type="Proteomes" id="UP000001861">
    <property type="component" value="Unassembled WGS sequence"/>
</dbReference>
<reference evidence="2 3" key="1">
    <citation type="journal article" date="2010" name="Proc. Natl. Acad. Sci. U.S.A.">
        <title>Insights into evolution of multicellular fungi from the assembled chromosomes of the mushroom Coprinopsis cinerea (Coprinus cinereus).</title>
        <authorList>
            <person name="Stajich J.E."/>
            <person name="Wilke S.K."/>
            <person name="Ahren D."/>
            <person name="Au C.H."/>
            <person name="Birren B.W."/>
            <person name="Borodovsky M."/>
            <person name="Burns C."/>
            <person name="Canback B."/>
            <person name="Casselton L.A."/>
            <person name="Cheng C.K."/>
            <person name="Deng J."/>
            <person name="Dietrich F.S."/>
            <person name="Fargo D.C."/>
            <person name="Farman M.L."/>
            <person name="Gathman A.C."/>
            <person name="Goldberg J."/>
            <person name="Guigo R."/>
            <person name="Hoegger P.J."/>
            <person name="Hooker J.B."/>
            <person name="Huggins A."/>
            <person name="James T.Y."/>
            <person name="Kamada T."/>
            <person name="Kilaru S."/>
            <person name="Kodira C."/>
            <person name="Kues U."/>
            <person name="Kupfer D."/>
            <person name="Kwan H.S."/>
            <person name="Lomsadze A."/>
            <person name="Li W."/>
            <person name="Lilly W.W."/>
            <person name="Ma L.J."/>
            <person name="Mackey A.J."/>
            <person name="Manning G."/>
            <person name="Martin F."/>
            <person name="Muraguchi H."/>
            <person name="Natvig D.O."/>
            <person name="Palmerini H."/>
            <person name="Ramesh M.A."/>
            <person name="Rehmeyer C.J."/>
            <person name="Roe B.A."/>
            <person name="Shenoy N."/>
            <person name="Stanke M."/>
            <person name="Ter-Hovhannisyan V."/>
            <person name="Tunlid A."/>
            <person name="Velagapudi R."/>
            <person name="Vision T.J."/>
            <person name="Zeng Q."/>
            <person name="Zolan M.E."/>
            <person name="Pukkila P.J."/>
        </authorList>
    </citation>
    <scope>NUCLEOTIDE SEQUENCE [LARGE SCALE GENOMIC DNA]</scope>
    <source>
        <strain evidence="3">Okayama-7 / 130 / ATCC MYA-4618 / FGSC 9003</strain>
    </source>
</reference>
<accession>A8NW53</accession>
<protein>
    <submittedName>
        <fullName evidence="2">Uncharacterized protein</fullName>
    </submittedName>
</protein>
<dbReference type="KEGG" id="cci:CC1G_04145"/>
<feature type="compositionally biased region" description="Low complexity" evidence="1">
    <location>
        <begin position="1"/>
        <end position="11"/>
    </location>
</feature>
<evidence type="ECO:0000256" key="1">
    <source>
        <dbReference type="SAM" id="MobiDB-lite"/>
    </source>
</evidence>
<feature type="region of interest" description="Disordered" evidence="1">
    <location>
        <begin position="290"/>
        <end position="365"/>
    </location>
</feature>
<dbReference type="InParanoid" id="A8NW53"/>
<comment type="caution">
    <text evidence="2">The sequence shown here is derived from an EMBL/GenBank/DDBJ whole genome shotgun (WGS) entry which is preliminary data.</text>
</comment>
<dbReference type="EMBL" id="AACS02000004">
    <property type="protein sequence ID" value="EAU85049.2"/>
    <property type="molecule type" value="Genomic_DNA"/>
</dbReference>
<dbReference type="RefSeq" id="XP_001836832.2">
    <property type="nucleotide sequence ID" value="XM_001836780.2"/>
</dbReference>
<sequence>MSSASRNSSKLSKPRRDDVDEGEDRSRLTAVLDDETNVGSETPVRSSKRIRKPSSKALEMQDIPEEVLTDEDDDVCVNAMKPGRATTPYPPSGVTPRRRRAASPGDVISVHDSDSVKGVPSRRGNPFVDDEAVESAGDPSEIEEDQDRYESDFIDDRSVSTPFLGPQLANELDADSDGDGRRKRPRLGSPLFLAARYAFNVLQSVVSVFMDRVVAEVPPPCRPRNESTVIAPDAELTMRERPLFLGPARVLVFDLRPLVGLSSSRFPILTARDPDLELRVPRPRRKRLILMSLKERPRPSEEENDSSAEHSAYSNGRRKEPVCLSSKGDSADSSAAVIKKDGGEGVEIEQNEEQYEHDDDVPMPDDDWLRPTYKGLPKLKYVLLEKTSKNQKERSDDSLLSPARIKDCIDRSGPDHLQSRLFRLLTMKHYKLYANASRIDPSLIKPSSTGTSTFFNASPRMYRPTERSLSNNVCFVMTGTVAYSYLTEDAVNATSYKTTTDHRIGLYPFDGEFQRAMTLFGNLAGKTSLIYAFHGGVIPFTTRVKAGDEDRGNIVATPKKAGLFGKGIPSQPTGSNPLLSNIKRKHYPLPLAFDDKVPVFDARRKDKVFNDSDWDDLHRFPIWTRDEVPPYCLVSVGYTANTYLISTNYSANAGSPYLSLNLQFVVVHSDPVSA</sequence>
<feature type="compositionally biased region" description="Acidic residues" evidence="1">
    <location>
        <begin position="344"/>
        <end position="365"/>
    </location>
</feature>
<dbReference type="HOGENOM" id="CLU_425132_0_0_1"/>
<dbReference type="VEuPathDB" id="FungiDB:CC1G_04145"/>
<gene>
    <name evidence="2" type="ORF">CC1G_04145</name>
</gene>
<organism evidence="2 3">
    <name type="scientific">Coprinopsis cinerea (strain Okayama-7 / 130 / ATCC MYA-4618 / FGSC 9003)</name>
    <name type="common">Inky cap fungus</name>
    <name type="synonym">Hormographiella aspergillata</name>
    <dbReference type="NCBI Taxonomy" id="240176"/>
    <lineage>
        <taxon>Eukaryota</taxon>
        <taxon>Fungi</taxon>
        <taxon>Dikarya</taxon>
        <taxon>Basidiomycota</taxon>
        <taxon>Agaricomycotina</taxon>
        <taxon>Agaricomycetes</taxon>
        <taxon>Agaricomycetidae</taxon>
        <taxon>Agaricales</taxon>
        <taxon>Agaricineae</taxon>
        <taxon>Psathyrellaceae</taxon>
        <taxon>Coprinopsis</taxon>
    </lineage>
</organism>
<proteinExistence type="predicted"/>
<dbReference type="STRING" id="240176.A8NW53"/>
<dbReference type="GeneID" id="6013384"/>
<feature type="compositionally biased region" description="Basic and acidic residues" evidence="1">
    <location>
        <begin position="148"/>
        <end position="158"/>
    </location>
</feature>
<evidence type="ECO:0000313" key="3">
    <source>
        <dbReference type="Proteomes" id="UP000001861"/>
    </source>
</evidence>
<feature type="compositionally biased region" description="Acidic residues" evidence="1">
    <location>
        <begin position="62"/>
        <end position="75"/>
    </location>
</feature>
<evidence type="ECO:0000313" key="2">
    <source>
        <dbReference type="EMBL" id="EAU85049.2"/>
    </source>
</evidence>